<evidence type="ECO:0000256" key="2">
    <source>
        <dbReference type="ARBA" id="ARBA00023125"/>
    </source>
</evidence>
<evidence type="ECO:0000313" key="6">
    <source>
        <dbReference type="Proteomes" id="UP000824132"/>
    </source>
</evidence>
<evidence type="ECO:0000256" key="3">
    <source>
        <dbReference type="ARBA" id="ARBA00023163"/>
    </source>
</evidence>
<dbReference type="InterPro" id="IPR018062">
    <property type="entry name" value="HTH_AraC-typ_CS"/>
</dbReference>
<dbReference type="PROSITE" id="PS01124">
    <property type="entry name" value="HTH_ARAC_FAMILY_2"/>
    <property type="match status" value="1"/>
</dbReference>
<dbReference type="InterPro" id="IPR009057">
    <property type="entry name" value="Homeodomain-like_sf"/>
</dbReference>
<evidence type="ECO:0000313" key="5">
    <source>
        <dbReference type="EMBL" id="HIZ03182.1"/>
    </source>
</evidence>
<dbReference type="EMBL" id="DXCL01000016">
    <property type="protein sequence ID" value="HIZ03182.1"/>
    <property type="molecule type" value="Genomic_DNA"/>
</dbReference>
<name>A0A9D2IDP5_9FIRM</name>
<keyword evidence="3" id="KW-0804">Transcription</keyword>
<protein>
    <submittedName>
        <fullName evidence="5">PocR ligand-binding domain-containing protein</fullName>
    </submittedName>
</protein>
<keyword evidence="2" id="KW-0238">DNA-binding</keyword>
<dbReference type="GO" id="GO:0043565">
    <property type="term" value="F:sequence-specific DNA binding"/>
    <property type="evidence" value="ECO:0007669"/>
    <property type="project" value="InterPro"/>
</dbReference>
<dbReference type="PANTHER" id="PTHR43280:SF2">
    <property type="entry name" value="HTH-TYPE TRANSCRIPTIONAL REGULATOR EXSA"/>
    <property type="match status" value="1"/>
</dbReference>
<feature type="domain" description="HTH araC/xylS-type" evidence="4">
    <location>
        <begin position="164"/>
        <end position="262"/>
    </location>
</feature>
<dbReference type="Proteomes" id="UP000824132">
    <property type="component" value="Unassembled WGS sequence"/>
</dbReference>
<dbReference type="PROSITE" id="PS00041">
    <property type="entry name" value="HTH_ARAC_FAMILY_1"/>
    <property type="match status" value="1"/>
</dbReference>
<reference evidence="5" key="2">
    <citation type="submission" date="2021-04" db="EMBL/GenBank/DDBJ databases">
        <authorList>
            <person name="Gilroy R."/>
        </authorList>
    </citation>
    <scope>NUCLEOTIDE SEQUENCE</scope>
    <source>
        <strain evidence="5">CHK187-5294</strain>
    </source>
</reference>
<proteinExistence type="predicted"/>
<dbReference type="InterPro" id="IPR018060">
    <property type="entry name" value="HTH_AraC"/>
</dbReference>
<organism evidence="5 6">
    <name type="scientific">Candidatus Borkfalkia avistercoris</name>
    <dbReference type="NCBI Taxonomy" id="2838504"/>
    <lineage>
        <taxon>Bacteria</taxon>
        <taxon>Bacillati</taxon>
        <taxon>Bacillota</taxon>
        <taxon>Clostridia</taxon>
        <taxon>Christensenellales</taxon>
        <taxon>Christensenellaceae</taxon>
        <taxon>Candidatus Borkfalkia</taxon>
    </lineage>
</organism>
<dbReference type="InterPro" id="IPR018771">
    <property type="entry name" value="PocR_dom"/>
</dbReference>
<dbReference type="SUPFAM" id="SSF46689">
    <property type="entry name" value="Homeodomain-like"/>
    <property type="match status" value="1"/>
</dbReference>
<comment type="caution">
    <text evidence="5">The sequence shown here is derived from an EMBL/GenBank/DDBJ whole genome shotgun (WGS) entry which is preliminary data.</text>
</comment>
<dbReference type="Gene3D" id="1.10.10.60">
    <property type="entry name" value="Homeodomain-like"/>
    <property type="match status" value="1"/>
</dbReference>
<dbReference type="PANTHER" id="PTHR43280">
    <property type="entry name" value="ARAC-FAMILY TRANSCRIPTIONAL REGULATOR"/>
    <property type="match status" value="1"/>
</dbReference>
<dbReference type="GO" id="GO:0003700">
    <property type="term" value="F:DNA-binding transcription factor activity"/>
    <property type="evidence" value="ECO:0007669"/>
    <property type="project" value="InterPro"/>
</dbReference>
<sequence>MKEYDLSKMRELLHDFYNLTGIKICIYDSAENELCYYPEKLSPFCRLLREESEADEKCRACDRRAFAECKRTHRRAVYTCHAGLLECFSPILYHEKIIGYIVIGQIRTENEAPAALGEALRELYGKLPTIEMDKISSAIRILDACAGYEYLKTLVSDYDERIDARLSAYIEENLAGDLSVSALCRKFRLSRSELYSLFREYFSSSVADFVKARRLQKARLLLQQTHLPVAKIAALCGIPDYNYFSKQFKRAFGVSPSAARGGAE</sequence>
<dbReference type="AlphaFoldDB" id="A0A9D2IDP5"/>
<accession>A0A9D2IDP5</accession>
<dbReference type="SMART" id="SM00342">
    <property type="entry name" value="HTH_ARAC"/>
    <property type="match status" value="1"/>
</dbReference>
<dbReference type="Pfam" id="PF10114">
    <property type="entry name" value="PocR"/>
    <property type="match status" value="1"/>
</dbReference>
<gene>
    <name evidence="5" type="ORF">H9727_02740</name>
</gene>
<reference evidence="5" key="1">
    <citation type="journal article" date="2021" name="PeerJ">
        <title>Extensive microbial diversity within the chicken gut microbiome revealed by metagenomics and culture.</title>
        <authorList>
            <person name="Gilroy R."/>
            <person name="Ravi A."/>
            <person name="Getino M."/>
            <person name="Pursley I."/>
            <person name="Horton D.L."/>
            <person name="Alikhan N.F."/>
            <person name="Baker D."/>
            <person name="Gharbi K."/>
            <person name="Hall N."/>
            <person name="Watson M."/>
            <person name="Adriaenssens E.M."/>
            <person name="Foster-Nyarko E."/>
            <person name="Jarju S."/>
            <person name="Secka A."/>
            <person name="Antonio M."/>
            <person name="Oren A."/>
            <person name="Chaudhuri R.R."/>
            <person name="La Ragione R."/>
            <person name="Hildebrand F."/>
            <person name="Pallen M.J."/>
        </authorList>
    </citation>
    <scope>NUCLEOTIDE SEQUENCE</scope>
    <source>
        <strain evidence="5">CHK187-5294</strain>
    </source>
</reference>
<keyword evidence="1" id="KW-0805">Transcription regulation</keyword>
<evidence type="ECO:0000259" key="4">
    <source>
        <dbReference type="PROSITE" id="PS01124"/>
    </source>
</evidence>
<evidence type="ECO:0000256" key="1">
    <source>
        <dbReference type="ARBA" id="ARBA00023015"/>
    </source>
</evidence>
<dbReference type="Pfam" id="PF12833">
    <property type="entry name" value="HTH_18"/>
    <property type="match status" value="1"/>
</dbReference>